<dbReference type="SMART" id="SM00450">
    <property type="entry name" value="RHOD"/>
    <property type="match status" value="1"/>
</dbReference>
<evidence type="ECO:0000259" key="1">
    <source>
        <dbReference type="PROSITE" id="PS50206"/>
    </source>
</evidence>
<dbReference type="InterPro" id="IPR044528">
    <property type="entry name" value="POD-like_MBL-fold"/>
</dbReference>
<gene>
    <name evidence="2" type="ORF">SAMN03097708_00204</name>
</gene>
<evidence type="ECO:0000313" key="3">
    <source>
        <dbReference type="Proteomes" id="UP000199648"/>
    </source>
</evidence>
<keyword evidence="3" id="KW-1185">Reference proteome</keyword>
<accession>A0A1G5PJC2</accession>
<dbReference type="SUPFAM" id="SSF52821">
    <property type="entry name" value="Rhodanese/Cell cycle control phosphatase"/>
    <property type="match status" value="1"/>
</dbReference>
<dbReference type="GO" id="GO:0050313">
    <property type="term" value="F:sulfur dioxygenase activity"/>
    <property type="evidence" value="ECO:0007669"/>
    <property type="project" value="InterPro"/>
</dbReference>
<dbReference type="Pfam" id="PF00581">
    <property type="entry name" value="Rhodanese"/>
    <property type="match status" value="1"/>
</dbReference>
<dbReference type="PROSITE" id="PS50206">
    <property type="entry name" value="RHODANESE_3"/>
    <property type="match status" value="1"/>
</dbReference>
<protein>
    <submittedName>
        <fullName evidence="2">Glyoxylase, beta-lactamase superfamily II</fullName>
    </submittedName>
</protein>
<dbReference type="RefSeq" id="WP_092991700.1">
    <property type="nucleotide sequence ID" value="NZ_FMWD01000001.1"/>
</dbReference>
<dbReference type="GO" id="GO:0070813">
    <property type="term" value="P:hydrogen sulfide metabolic process"/>
    <property type="evidence" value="ECO:0007669"/>
    <property type="project" value="TreeGrafter"/>
</dbReference>
<evidence type="ECO:0000313" key="2">
    <source>
        <dbReference type="EMBL" id="SCZ49594.1"/>
    </source>
</evidence>
<dbReference type="InterPro" id="IPR051682">
    <property type="entry name" value="Mito_Persulfide_Diox"/>
</dbReference>
<dbReference type="STRING" id="415747.SAMN03097708_00204"/>
<dbReference type="GO" id="GO:0006749">
    <property type="term" value="P:glutathione metabolic process"/>
    <property type="evidence" value="ECO:0007669"/>
    <property type="project" value="InterPro"/>
</dbReference>
<dbReference type="AlphaFoldDB" id="A0A1G5PJC2"/>
<dbReference type="Pfam" id="PF00753">
    <property type="entry name" value="Lactamase_B"/>
    <property type="match status" value="1"/>
</dbReference>
<dbReference type="CDD" id="cd07724">
    <property type="entry name" value="POD-like_MBL-fold"/>
    <property type="match status" value="1"/>
</dbReference>
<dbReference type="PANTHER" id="PTHR43084">
    <property type="entry name" value="PERSULFIDE DIOXYGENASE ETHE1"/>
    <property type="match status" value="1"/>
</dbReference>
<sequence length="399" mass="44592">MLKRATPAANPQEVWERLLRDEPMFILDVRNRDEFETWRVEGPHPVPTLNVPYFELLDLEDEDEDVTEAVVRGVQAQIKDQLPGDRPILAVCAEGHTSDYVAEGLHRLGFDAMNMEGGMEGWGNFYYSRPVEQNERYSLFQVVRPARGCVSHVLVSDGRAAVFDPARHIGQYDQLAADAGATIERVLDTHLHADHLSGGPELSERDHVPYHLHPYDAIHPMDMLPARIPYRPLESEQTFTLGRTDIKVLHYPGHTLGMVAFLIDGRFLLNGDSLFLESIARPDLGGKADTWTPLLYASLKRMEELPDETVVLPAHFSELSTGDENGIYRASLGDLKQHNPGLRKLAEGEAAFRDYVLASLPEFPEAYVEIKRANAGLASPDARKAQELELGKNICAVGK</sequence>
<dbReference type="Gene3D" id="3.60.15.10">
    <property type="entry name" value="Ribonuclease Z/Hydroxyacylglutathione hydrolase-like"/>
    <property type="match status" value="1"/>
</dbReference>
<dbReference type="OrthoDB" id="9784009at2"/>
<dbReference type="InterPro" id="IPR001763">
    <property type="entry name" value="Rhodanese-like_dom"/>
</dbReference>
<reference evidence="2 3" key="1">
    <citation type="submission" date="2016-10" db="EMBL/GenBank/DDBJ databases">
        <authorList>
            <person name="de Groot N.N."/>
        </authorList>
    </citation>
    <scope>NUCLEOTIDE SEQUENCE [LARGE SCALE GENOMIC DNA]</scope>
    <source>
        <strain evidence="2 3">HLD2</strain>
    </source>
</reference>
<organism evidence="2 3">
    <name type="scientific">Thiohalomonas denitrificans</name>
    <dbReference type="NCBI Taxonomy" id="415747"/>
    <lineage>
        <taxon>Bacteria</taxon>
        <taxon>Pseudomonadati</taxon>
        <taxon>Pseudomonadota</taxon>
        <taxon>Gammaproteobacteria</taxon>
        <taxon>Thiohalomonadales</taxon>
        <taxon>Thiohalomonadaceae</taxon>
        <taxon>Thiohalomonas</taxon>
    </lineage>
</organism>
<dbReference type="PANTHER" id="PTHR43084:SF7">
    <property type="entry name" value="BETA-LACTAMASE DOMAIN PROTEIN"/>
    <property type="match status" value="1"/>
</dbReference>
<feature type="domain" description="Rhodanese" evidence="1">
    <location>
        <begin position="20"/>
        <end position="131"/>
    </location>
</feature>
<proteinExistence type="predicted"/>
<dbReference type="InterPro" id="IPR036866">
    <property type="entry name" value="RibonucZ/Hydroxyglut_hydro"/>
</dbReference>
<dbReference type="Gene3D" id="3.40.250.10">
    <property type="entry name" value="Rhodanese-like domain"/>
    <property type="match status" value="1"/>
</dbReference>
<dbReference type="SUPFAM" id="SSF56281">
    <property type="entry name" value="Metallo-hydrolase/oxidoreductase"/>
    <property type="match status" value="1"/>
</dbReference>
<dbReference type="EMBL" id="FMWD01000001">
    <property type="protein sequence ID" value="SCZ49594.1"/>
    <property type="molecule type" value="Genomic_DNA"/>
</dbReference>
<dbReference type="InterPro" id="IPR036873">
    <property type="entry name" value="Rhodanese-like_dom_sf"/>
</dbReference>
<dbReference type="SMART" id="SM00849">
    <property type="entry name" value="Lactamase_B"/>
    <property type="match status" value="1"/>
</dbReference>
<dbReference type="Proteomes" id="UP000199648">
    <property type="component" value="Unassembled WGS sequence"/>
</dbReference>
<name>A0A1G5PJC2_9GAMM</name>
<dbReference type="InterPro" id="IPR001279">
    <property type="entry name" value="Metallo-B-lactamas"/>
</dbReference>